<protein>
    <recommendedName>
        <fullName evidence="3">PEGA domain-containing protein</fullName>
    </recommendedName>
</protein>
<accession>A0A8E7AZX5</accession>
<dbReference type="AlphaFoldDB" id="A0A8E7AZX5"/>
<reference evidence="1 2" key="1">
    <citation type="submission" date="2021-05" db="EMBL/GenBank/DDBJ databases">
        <title>A novel Methanospirillum isolate from a pyrite-forming mixed culture.</title>
        <authorList>
            <person name="Bunk B."/>
            <person name="Sproer C."/>
            <person name="Spring S."/>
            <person name="Pester M."/>
        </authorList>
    </citation>
    <scope>NUCLEOTIDE SEQUENCE [LARGE SCALE GENOMIC DNA]</scope>
    <source>
        <strain evidence="1 2">J.3.6.1-F.2.7.3</strain>
    </source>
</reference>
<evidence type="ECO:0008006" key="3">
    <source>
        <dbReference type="Google" id="ProtNLM"/>
    </source>
</evidence>
<sequence length="208" mass="22423">MYKNHVILILITLIMVCLTCGSAAKLGGDRGWYEFHCHADGAKVHLDSEYVGDIQNGMLSVPIYTTGTPYATYTVTYEACGSYASVTKNLPGIPAKGQTIDIYIDIEPAPCPTPTPKPVGGDMGYYMIWSNEDGVTVELDGENKGMTMNGHLQIPVYTTGTPYTTMTAYKPGYIPVTEEITENPGPGETIDLYVTMNTDSIVAASVAD</sequence>
<organism evidence="1 2">
    <name type="scientific">Methanospirillum purgamenti</name>
    <dbReference type="NCBI Taxonomy" id="2834276"/>
    <lineage>
        <taxon>Archaea</taxon>
        <taxon>Methanobacteriati</taxon>
        <taxon>Methanobacteriota</taxon>
        <taxon>Stenosarchaea group</taxon>
        <taxon>Methanomicrobia</taxon>
        <taxon>Methanomicrobiales</taxon>
        <taxon>Methanospirillaceae</taxon>
        <taxon>Methanospirillum</taxon>
    </lineage>
</organism>
<keyword evidence="2" id="KW-1185">Reference proteome</keyword>
<evidence type="ECO:0000313" key="1">
    <source>
        <dbReference type="EMBL" id="QVV88538.1"/>
    </source>
</evidence>
<dbReference type="RefSeq" id="WP_214419347.1">
    <property type="nucleotide sequence ID" value="NZ_CP075546.1"/>
</dbReference>
<proteinExistence type="predicted"/>
<gene>
    <name evidence="1" type="ORF">KHC33_14615</name>
</gene>
<name>A0A8E7AZX5_9EURY</name>
<dbReference type="EMBL" id="CP075546">
    <property type="protein sequence ID" value="QVV88538.1"/>
    <property type="molecule type" value="Genomic_DNA"/>
</dbReference>
<dbReference type="Proteomes" id="UP000680656">
    <property type="component" value="Chromosome"/>
</dbReference>
<dbReference type="GeneID" id="65567512"/>
<evidence type="ECO:0000313" key="2">
    <source>
        <dbReference type="Proteomes" id="UP000680656"/>
    </source>
</evidence>
<dbReference type="KEGG" id="mrtj:KHC33_14615"/>